<sequence>MKLHVYLSILLVTLFSYAWVDCANLPSCASMRSWFSGTPPSNFSENLPYWLSVHGHTGYFPGSSHTIYLNGSRNFVGFIVYAENSVKNYTNGRFVKEDLPTGVEEVSCGDLYIIQNSTSSGNWTSVKMLWKPPQSYKAGNITFRASVLENTNPVVYYEGFTAHLKYQCPLPKCVQCPTDVYKYDSYGCNTCQCVCDVACGGIYDPVCGTDGKTYSNRCEMQRHSCEKKSPITVQKDGPCGRCTKVCTEEHRPVCGTDGKTYSNKCTMETLACEKNKTITVSYSGECSGVEETVKFSILSLMFAFLAFLMFSDH</sequence>
<dbReference type="PANTHER" id="PTHR10913:SF45">
    <property type="entry name" value="FOLLISTATIN, ISOFORM A-RELATED"/>
    <property type="match status" value="1"/>
</dbReference>
<dbReference type="Pfam" id="PF02014">
    <property type="entry name" value="Reeler"/>
    <property type="match status" value="1"/>
</dbReference>
<evidence type="ECO:0000256" key="3">
    <source>
        <dbReference type="ARBA" id="ARBA00023157"/>
    </source>
</evidence>
<comment type="caution">
    <text evidence="6">The sequence shown here is derived from an EMBL/GenBank/DDBJ whole genome shotgun (WGS) entry which is preliminary data.</text>
</comment>
<feature type="domain" description="Kazal-like" evidence="5">
    <location>
        <begin position="194"/>
        <end position="240"/>
    </location>
</feature>
<accession>A0AAU9W547</accession>
<keyword evidence="4" id="KW-0732">Signal</keyword>
<dbReference type="InterPro" id="IPR042307">
    <property type="entry name" value="Reeler_sf"/>
</dbReference>
<dbReference type="GO" id="GO:0030154">
    <property type="term" value="P:cell differentiation"/>
    <property type="evidence" value="ECO:0007669"/>
    <property type="project" value="TreeGrafter"/>
</dbReference>
<dbReference type="GO" id="GO:0005576">
    <property type="term" value="C:extracellular region"/>
    <property type="evidence" value="ECO:0007669"/>
    <property type="project" value="TreeGrafter"/>
</dbReference>
<feature type="domain" description="Kazal-like" evidence="5">
    <location>
        <begin position="241"/>
        <end position="288"/>
    </location>
</feature>
<dbReference type="EMBL" id="CALNXJ010000008">
    <property type="protein sequence ID" value="CAH3045451.1"/>
    <property type="molecule type" value="Genomic_DNA"/>
</dbReference>
<dbReference type="InterPro" id="IPR036058">
    <property type="entry name" value="Kazal_dom_sf"/>
</dbReference>
<dbReference type="Pfam" id="PF07648">
    <property type="entry name" value="Kazal_2"/>
    <property type="match status" value="1"/>
</dbReference>
<evidence type="ECO:0000313" key="6">
    <source>
        <dbReference type="EMBL" id="CAH3045451.1"/>
    </source>
</evidence>
<dbReference type="InterPro" id="IPR002861">
    <property type="entry name" value="Reeler_dom"/>
</dbReference>
<evidence type="ECO:0000256" key="4">
    <source>
        <dbReference type="SAM" id="SignalP"/>
    </source>
</evidence>
<keyword evidence="3" id="KW-1015">Disulfide bond</keyword>
<keyword evidence="1" id="KW-0646">Protease inhibitor</keyword>
<dbReference type="Gene3D" id="2.60.40.4060">
    <property type="entry name" value="Reeler domain"/>
    <property type="match status" value="1"/>
</dbReference>
<dbReference type="Gene3D" id="3.30.60.30">
    <property type="match status" value="2"/>
</dbReference>
<dbReference type="Pfam" id="PF00050">
    <property type="entry name" value="Kazal_1"/>
    <property type="match status" value="1"/>
</dbReference>
<dbReference type="PANTHER" id="PTHR10913">
    <property type="entry name" value="FOLLISTATIN-RELATED"/>
    <property type="match status" value="1"/>
</dbReference>
<protein>
    <recommendedName>
        <fullName evidence="5">Kazal-like domain-containing protein</fullName>
    </recommendedName>
</protein>
<dbReference type="PROSITE" id="PS51465">
    <property type="entry name" value="KAZAL_2"/>
    <property type="match status" value="2"/>
</dbReference>
<dbReference type="Proteomes" id="UP001159428">
    <property type="component" value="Unassembled WGS sequence"/>
</dbReference>
<dbReference type="AlphaFoldDB" id="A0AAU9W547"/>
<dbReference type="InterPro" id="IPR050653">
    <property type="entry name" value="Prot_Inhib_GrowthFact_Antg"/>
</dbReference>
<evidence type="ECO:0000259" key="5">
    <source>
        <dbReference type="PROSITE" id="PS51465"/>
    </source>
</evidence>
<evidence type="ECO:0000313" key="7">
    <source>
        <dbReference type="Proteomes" id="UP001159428"/>
    </source>
</evidence>
<feature type="signal peptide" evidence="4">
    <location>
        <begin position="1"/>
        <end position="22"/>
    </location>
</feature>
<organism evidence="6 7">
    <name type="scientific">Pocillopora meandrina</name>
    <dbReference type="NCBI Taxonomy" id="46732"/>
    <lineage>
        <taxon>Eukaryota</taxon>
        <taxon>Metazoa</taxon>
        <taxon>Cnidaria</taxon>
        <taxon>Anthozoa</taxon>
        <taxon>Hexacorallia</taxon>
        <taxon>Scleractinia</taxon>
        <taxon>Astrocoeniina</taxon>
        <taxon>Pocilloporidae</taxon>
        <taxon>Pocillopora</taxon>
    </lineage>
</organism>
<dbReference type="InterPro" id="IPR002350">
    <property type="entry name" value="Kazal_dom"/>
</dbReference>
<dbReference type="SUPFAM" id="SSF100895">
    <property type="entry name" value="Kazal-type serine protease inhibitors"/>
    <property type="match status" value="2"/>
</dbReference>
<gene>
    <name evidence="6" type="ORF">PMEA_00033560</name>
</gene>
<feature type="chain" id="PRO_5043392748" description="Kazal-like domain-containing protein" evidence="4">
    <location>
        <begin position="23"/>
        <end position="313"/>
    </location>
</feature>
<dbReference type="CDD" id="cd00104">
    <property type="entry name" value="KAZAL_FS"/>
    <property type="match status" value="2"/>
</dbReference>
<reference evidence="6 7" key="1">
    <citation type="submission" date="2022-05" db="EMBL/GenBank/DDBJ databases">
        <authorList>
            <consortium name="Genoscope - CEA"/>
            <person name="William W."/>
        </authorList>
    </citation>
    <scope>NUCLEOTIDE SEQUENCE [LARGE SCALE GENOMIC DNA]</scope>
</reference>
<proteinExistence type="predicted"/>
<keyword evidence="2" id="KW-0722">Serine protease inhibitor</keyword>
<evidence type="ECO:0000256" key="1">
    <source>
        <dbReference type="ARBA" id="ARBA00022690"/>
    </source>
</evidence>
<name>A0AAU9W547_9CNID</name>
<keyword evidence="7" id="KW-1185">Reference proteome</keyword>
<dbReference type="SMART" id="SM00280">
    <property type="entry name" value="KAZAL"/>
    <property type="match status" value="2"/>
</dbReference>
<evidence type="ECO:0000256" key="2">
    <source>
        <dbReference type="ARBA" id="ARBA00022900"/>
    </source>
</evidence>